<dbReference type="InterPro" id="IPR022770">
    <property type="entry name" value="IucA/IucC-like_C"/>
</dbReference>
<dbReference type="InterPro" id="IPR037455">
    <property type="entry name" value="LucA/IucC-like"/>
</dbReference>
<sequence>MSVPAQRPEDELCLRVLDACLREDIHGLRTGGTLDHRADGAWLTVRSGPRTAELPVRRASFLCDLTARGPALIEDGRRLTGLEALLGFLAAGTGPEFADDAEGFADFADECRAALATVRVHDRHRDAVFARLAGRPARGIAGSLVYDTVAAYHDHPAYPTARSRVGLTEDQLRGHAPEFLPTFALRWAAVPLSAATVRGVLPGWWPTPSGLGLPERYDASHAAFPVHPLTDPGAVEAAVPGVRHAAVRHLPAAPTLSMRSVVPLDHADEHLKLPLATSTLGLRNRRTITPGSLADGAAGSHLLGLVLDAEPRFRHRVVVADERTYGHAGHELTGFLVRRHPPGLDAARVVAVAALAATGPGGRTVVESLADEYFDGDPVALYDGYLRLLLDWNVTLWLRYGIALEAHQQNTSLVLDRDAGGRTRLRLLLKDNDSPRLLPGRVRSRLGAAAEAVPFHDPRIPVADGGPLADLFTTITLHLCAAAPLIALAATGRAPLPALMALLRRRLEAAAARHPDSPDLALLHERLFAGRSMPVKLMVTAGTLLDKARSGASDINKHYAWTGPNYLVPQAVTVPVVRRVPRTDAR</sequence>
<evidence type="ECO:0000256" key="1">
    <source>
        <dbReference type="ARBA" id="ARBA00004924"/>
    </source>
</evidence>
<evidence type="ECO:0000313" key="6">
    <source>
        <dbReference type="Proteomes" id="UP001551482"/>
    </source>
</evidence>
<dbReference type="Gene3D" id="1.10.510.40">
    <property type="match status" value="1"/>
</dbReference>
<evidence type="ECO:0000259" key="4">
    <source>
        <dbReference type="Pfam" id="PF06276"/>
    </source>
</evidence>
<feature type="domain" description="Aerobactin siderophore biosynthesis IucA/IucC N-terminal" evidence="3">
    <location>
        <begin position="152"/>
        <end position="356"/>
    </location>
</feature>
<dbReference type="RefSeq" id="WP_358348447.1">
    <property type="nucleotide sequence ID" value="NZ_JBEZFP010000005.1"/>
</dbReference>
<feature type="domain" description="Aerobactin siderophore biosynthesis IucA/IucC-like C-terminal" evidence="4">
    <location>
        <begin position="385"/>
        <end position="536"/>
    </location>
</feature>
<accession>A0ABV3D9U4</accession>
<evidence type="ECO:0000259" key="3">
    <source>
        <dbReference type="Pfam" id="PF04183"/>
    </source>
</evidence>
<dbReference type="EMBL" id="JBEZFP010000005">
    <property type="protein sequence ID" value="MEU8132510.1"/>
    <property type="molecule type" value="Genomic_DNA"/>
</dbReference>
<protein>
    <submittedName>
        <fullName evidence="5">IucA/IucC family protein</fullName>
    </submittedName>
</protein>
<dbReference type="PANTHER" id="PTHR34384">
    <property type="entry name" value="L-2,3-DIAMINOPROPANOATE--CITRATE LIGASE"/>
    <property type="match status" value="1"/>
</dbReference>
<keyword evidence="6" id="KW-1185">Reference proteome</keyword>
<organism evidence="5 6">
    <name type="scientific">Streptodolium elevatio</name>
    <dbReference type="NCBI Taxonomy" id="3157996"/>
    <lineage>
        <taxon>Bacteria</taxon>
        <taxon>Bacillati</taxon>
        <taxon>Actinomycetota</taxon>
        <taxon>Actinomycetes</taxon>
        <taxon>Kitasatosporales</taxon>
        <taxon>Streptomycetaceae</taxon>
        <taxon>Streptodolium</taxon>
    </lineage>
</organism>
<reference evidence="5 6" key="1">
    <citation type="submission" date="2024-06" db="EMBL/GenBank/DDBJ databases">
        <title>The Natural Products Discovery Center: Release of the First 8490 Sequenced Strains for Exploring Actinobacteria Biosynthetic Diversity.</title>
        <authorList>
            <person name="Kalkreuter E."/>
            <person name="Kautsar S.A."/>
            <person name="Yang D."/>
            <person name="Bader C.D."/>
            <person name="Teijaro C.N."/>
            <person name="Fluegel L."/>
            <person name="Davis C.M."/>
            <person name="Simpson J.R."/>
            <person name="Lauterbach L."/>
            <person name="Steele A.D."/>
            <person name="Gui C."/>
            <person name="Meng S."/>
            <person name="Li G."/>
            <person name="Viehrig K."/>
            <person name="Ye F."/>
            <person name="Su P."/>
            <person name="Kiefer A.F."/>
            <person name="Nichols A."/>
            <person name="Cepeda A.J."/>
            <person name="Yan W."/>
            <person name="Fan B."/>
            <person name="Jiang Y."/>
            <person name="Adhikari A."/>
            <person name="Zheng C.-J."/>
            <person name="Schuster L."/>
            <person name="Cowan T.M."/>
            <person name="Smanski M.J."/>
            <person name="Chevrette M.G."/>
            <person name="De Carvalho L.P.S."/>
            <person name="Shen B."/>
        </authorList>
    </citation>
    <scope>NUCLEOTIDE SEQUENCE [LARGE SCALE GENOMIC DNA]</scope>
    <source>
        <strain evidence="5 6">NPDC048946</strain>
    </source>
</reference>
<dbReference type="Pfam" id="PF04183">
    <property type="entry name" value="IucA_IucC"/>
    <property type="match status" value="1"/>
</dbReference>
<dbReference type="InterPro" id="IPR007310">
    <property type="entry name" value="Aerobactin_biosyn_IucA/IucC_N"/>
</dbReference>
<dbReference type="Pfam" id="PF06276">
    <property type="entry name" value="FhuF"/>
    <property type="match status" value="1"/>
</dbReference>
<dbReference type="Proteomes" id="UP001551482">
    <property type="component" value="Unassembled WGS sequence"/>
</dbReference>
<proteinExistence type="inferred from homology"/>
<evidence type="ECO:0000256" key="2">
    <source>
        <dbReference type="ARBA" id="ARBA00007832"/>
    </source>
</evidence>
<comment type="pathway">
    <text evidence="1">Siderophore biosynthesis.</text>
</comment>
<comment type="caution">
    <text evidence="5">The sequence shown here is derived from an EMBL/GenBank/DDBJ whole genome shotgun (WGS) entry which is preliminary data.</text>
</comment>
<comment type="similarity">
    <text evidence="2">Belongs to the IucA/IucC family.</text>
</comment>
<evidence type="ECO:0000313" key="5">
    <source>
        <dbReference type="EMBL" id="MEU8132510.1"/>
    </source>
</evidence>
<gene>
    <name evidence="5" type="ORF">AB0C36_03290</name>
</gene>
<dbReference type="PANTHER" id="PTHR34384:SF5">
    <property type="entry name" value="L-2,3-DIAMINOPROPANOATE--CITRATE LIGASE"/>
    <property type="match status" value="1"/>
</dbReference>
<name>A0ABV3D9U4_9ACTN</name>